<accession>G9MMI4</accession>
<reference evidence="1 2" key="1">
    <citation type="journal article" date="2011" name="Genome Biol.">
        <title>Comparative genome sequence analysis underscores mycoparasitism as the ancestral life style of Trichoderma.</title>
        <authorList>
            <person name="Kubicek C.P."/>
            <person name="Herrera-Estrella A."/>
            <person name="Seidl-Seiboth V."/>
            <person name="Martinez D.A."/>
            <person name="Druzhinina I.S."/>
            <person name="Thon M."/>
            <person name="Zeilinger S."/>
            <person name="Casas-Flores S."/>
            <person name="Horwitz B.A."/>
            <person name="Mukherjee P.K."/>
            <person name="Mukherjee M."/>
            <person name="Kredics L."/>
            <person name="Alcaraz L.D."/>
            <person name="Aerts A."/>
            <person name="Antal Z."/>
            <person name="Atanasova L."/>
            <person name="Cervantes-Badillo M.G."/>
            <person name="Challacombe J."/>
            <person name="Chertkov O."/>
            <person name="McCluskey K."/>
            <person name="Coulpier F."/>
            <person name="Deshpande N."/>
            <person name="von Doehren H."/>
            <person name="Ebbole D.J."/>
            <person name="Esquivel-Naranjo E.U."/>
            <person name="Fekete E."/>
            <person name="Flipphi M."/>
            <person name="Glaser F."/>
            <person name="Gomez-Rodriguez E.Y."/>
            <person name="Gruber S."/>
            <person name="Han C."/>
            <person name="Henrissat B."/>
            <person name="Hermosa R."/>
            <person name="Hernandez-Onate M."/>
            <person name="Karaffa L."/>
            <person name="Kosti I."/>
            <person name="Le Crom S."/>
            <person name="Lindquist E."/>
            <person name="Lucas S."/>
            <person name="Luebeck M."/>
            <person name="Luebeck P.S."/>
            <person name="Margeot A."/>
            <person name="Metz B."/>
            <person name="Misra M."/>
            <person name="Nevalainen H."/>
            <person name="Omann M."/>
            <person name="Packer N."/>
            <person name="Perrone G."/>
            <person name="Uresti-Rivera E.E."/>
            <person name="Salamov A."/>
            <person name="Schmoll M."/>
            <person name="Seiboth B."/>
            <person name="Shapiro H."/>
            <person name="Sukno S."/>
            <person name="Tamayo-Ramos J.A."/>
            <person name="Tisch D."/>
            <person name="Wiest A."/>
            <person name="Wilkinson H.H."/>
            <person name="Zhang M."/>
            <person name="Coutinho P.M."/>
            <person name="Kenerley C.M."/>
            <person name="Monte E."/>
            <person name="Baker S.E."/>
            <person name="Grigoriev I.V."/>
        </authorList>
    </citation>
    <scope>NUCLEOTIDE SEQUENCE [LARGE SCALE GENOMIC DNA]</scope>
    <source>
        <strain evidence="2">Gv29-8 / FGSC 10586</strain>
    </source>
</reference>
<evidence type="ECO:0000313" key="2">
    <source>
        <dbReference type="Proteomes" id="UP000007115"/>
    </source>
</evidence>
<dbReference type="EMBL" id="ABDF02000004">
    <property type="protein sequence ID" value="EHK24553.1"/>
    <property type="molecule type" value="Genomic_DNA"/>
</dbReference>
<dbReference type="OrthoDB" id="3244603at2759"/>
<dbReference type="InParanoid" id="G9MMI4"/>
<dbReference type="HOGENOM" id="CLU_040682_1_0_1"/>
<dbReference type="RefSeq" id="XP_013958756.1">
    <property type="nucleotide sequence ID" value="XM_014103281.1"/>
</dbReference>
<keyword evidence="2" id="KW-1185">Reference proteome</keyword>
<evidence type="ECO:0000313" key="1">
    <source>
        <dbReference type="EMBL" id="EHK24553.1"/>
    </source>
</evidence>
<dbReference type="GeneID" id="25796208"/>
<name>G9MMI4_HYPVG</name>
<dbReference type="eggNOG" id="ENOG502SF5I">
    <property type="taxonomic scope" value="Eukaryota"/>
</dbReference>
<dbReference type="OMA" id="SQWFNEV"/>
<protein>
    <submittedName>
        <fullName evidence="1">Uncharacterized protein</fullName>
    </submittedName>
</protein>
<dbReference type="VEuPathDB" id="FungiDB:TRIVIDRAFT_61338"/>
<comment type="caution">
    <text evidence="1">The sequence shown here is derived from an EMBL/GenBank/DDBJ whole genome shotgun (WGS) entry which is preliminary data.</text>
</comment>
<dbReference type="Proteomes" id="UP000007115">
    <property type="component" value="Unassembled WGS sequence"/>
</dbReference>
<proteinExistence type="predicted"/>
<gene>
    <name evidence="1" type="ORF">TRIVIDRAFT_61338</name>
</gene>
<dbReference type="AlphaFoldDB" id="G9MMI4"/>
<sequence>MPRRLRWIIPAVRFATDSRPSNKTSDSDSDLEEKRLGQPDLYSALLSIGLLDSRNKRLDDAKLLELSDDIRSHLVQDASLGPRAGVVKRALRELVRDESSAIPAIGFATIQNARLDKLLSDILTLGHQQASSHLRPRIDTDMAERLQRLWMARFREKYFNLDQTRHQNLSNTGTLKDVVFNNITSDGWELWQAKECRTLSELEWNLQFKPGQYVIRRYSQKQNLQTRLHRTIVTLERISGQPNIVDLAKVPRPSQMDDWVLFEKLEGEMIRQHRGEQSFLDWKLMKAQERMEQRQWRRALEVGAALTTARHARYSYGMRDLVLKEDIQEPLNH</sequence>
<organism evidence="1 2">
    <name type="scientific">Hypocrea virens (strain Gv29-8 / FGSC 10586)</name>
    <name type="common">Gliocladium virens</name>
    <name type="synonym">Trichoderma virens</name>
    <dbReference type="NCBI Taxonomy" id="413071"/>
    <lineage>
        <taxon>Eukaryota</taxon>
        <taxon>Fungi</taxon>
        <taxon>Dikarya</taxon>
        <taxon>Ascomycota</taxon>
        <taxon>Pezizomycotina</taxon>
        <taxon>Sordariomycetes</taxon>
        <taxon>Hypocreomycetidae</taxon>
        <taxon>Hypocreales</taxon>
        <taxon>Hypocreaceae</taxon>
        <taxon>Trichoderma</taxon>
    </lineage>
</organism>